<feature type="transmembrane region" description="Helical" evidence="1">
    <location>
        <begin position="125"/>
        <end position="142"/>
    </location>
</feature>
<sequence length="304" mass="33786">MNAATLKKDQTRGIQLMLLGCIVLPMMDASAKYMGETIAAAVIVLARFSFQSILLFPFVRKTLSWPAKAELILHIKRSISICFATVCFFTAIQVMPIADALAIFFVMPLLVTLLAPWMLGETFGWRRLIAVLVGMGGAMIIIQPGHEIFGLRAFLPLLTALGFTFYLMYTRKLARQEAGGNVAPLTMQFWSGFFGSIIMMITLLFMQPFDLPVFNLAWPELWQMRQLFMVGLLAAIGHLLVAHAFKHSDASVLAPFQYSELIVAALLGWWLFDDIPAVTTWIGAAILVASGLYIFHREQTSAAD</sequence>
<keyword evidence="1" id="KW-1133">Transmembrane helix</keyword>
<dbReference type="AlphaFoldDB" id="A0A6S6T320"/>
<feature type="domain" description="EamA" evidence="2">
    <location>
        <begin position="12"/>
        <end position="142"/>
    </location>
</feature>
<protein>
    <submittedName>
        <fullName evidence="3">EamA family transporter</fullName>
    </submittedName>
</protein>
<dbReference type="PANTHER" id="PTHR22911:SF103">
    <property type="entry name" value="BLR2811 PROTEIN"/>
    <property type="match status" value="1"/>
</dbReference>
<feature type="transmembrane region" description="Helical" evidence="1">
    <location>
        <begin position="100"/>
        <end position="118"/>
    </location>
</feature>
<feature type="transmembrane region" description="Helical" evidence="1">
    <location>
        <begin position="189"/>
        <end position="207"/>
    </location>
</feature>
<feature type="transmembrane region" description="Helical" evidence="1">
    <location>
        <begin position="278"/>
        <end position="295"/>
    </location>
</feature>
<dbReference type="InterPro" id="IPR037185">
    <property type="entry name" value="EmrE-like"/>
</dbReference>
<reference evidence="3" key="1">
    <citation type="submission" date="2020-01" db="EMBL/GenBank/DDBJ databases">
        <authorList>
            <person name="Meier V. D."/>
            <person name="Meier V D."/>
        </authorList>
    </citation>
    <scope>NUCLEOTIDE SEQUENCE</scope>
    <source>
        <strain evidence="3">HLG_WM_MAG_09</strain>
    </source>
</reference>
<feature type="transmembrane region" description="Helical" evidence="1">
    <location>
        <begin position="12"/>
        <end position="31"/>
    </location>
</feature>
<feature type="domain" description="EamA" evidence="2">
    <location>
        <begin position="155"/>
        <end position="291"/>
    </location>
</feature>
<dbReference type="SUPFAM" id="SSF103481">
    <property type="entry name" value="Multidrug resistance efflux transporter EmrE"/>
    <property type="match status" value="2"/>
</dbReference>
<evidence type="ECO:0000313" key="3">
    <source>
        <dbReference type="EMBL" id="CAA6809533.1"/>
    </source>
</evidence>
<name>A0A6S6T320_9GAMM</name>
<feature type="transmembrane region" description="Helical" evidence="1">
    <location>
        <begin position="37"/>
        <end position="59"/>
    </location>
</feature>
<dbReference type="EMBL" id="CACVAT010000136">
    <property type="protein sequence ID" value="CAA6809533.1"/>
    <property type="molecule type" value="Genomic_DNA"/>
</dbReference>
<dbReference type="Pfam" id="PF00892">
    <property type="entry name" value="EamA"/>
    <property type="match status" value="2"/>
</dbReference>
<dbReference type="InterPro" id="IPR000620">
    <property type="entry name" value="EamA_dom"/>
</dbReference>
<feature type="transmembrane region" description="Helical" evidence="1">
    <location>
        <begin position="71"/>
        <end position="94"/>
    </location>
</feature>
<accession>A0A6S6T320</accession>
<feature type="transmembrane region" description="Helical" evidence="1">
    <location>
        <begin position="148"/>
        <end position="169"/>
    </location>
</feature>
<dbReference type="GO" id="GO:0016020">
    <property type="term" value="C:membrane"/>
    <property type="evidence" value="ECO:0007669"/>
    <property type="project" value="InterPro"/>
</dbReference>
<feature type="transmembrane region" description="Helical" evidence="1">
    <location>
        <begin position="252"/>
        <end position="272"/>
    </location>
</feature>
<keyword evidence="1" id="KW-0472">Membrane</keyword>
<proteinExistence type="predicted"/>
<evidence type="ECO:0000256" key="1">
    <source>
        <dbReference type="SAM" id="Phobius"/>
    </source>
</evidence>
<organism evidence="3">
    <name type="scientific">uncultured Thiotrichaceae bacterium</name>
    <dbReference type="NCBI Taxonomy" id="298394"/>
    <lineage>
        <taxon>Bacteria</taxon>
        <taxon>Pseudomonadati</taxon>
        <taxon>Pseudomonadota</taxon>
        <taxon>Gammaproteobacteria</taxon>
        <taxon>Thiotrichales</taxon>
        <taxon>Thiotrichaceae</taxon>
        <taxon>environmental samples</taxon>
    </lineage>
</organism>
<keyword evidence="1" id="KW-0812">Transmembrane</keyword>
<dbReference type="PANTHER" id="PTHR22911">
    <property type="entry name" value="ACYL-MALONYL CONDENSING ENZYME-RELATED"/>
    <property type="match status" value="1"/>
</dbReference>
<evidence type="ECO:0000259" key="2">
    <source>
        <dbReference type="Pfam" id="PF00892"/>
    </source>
</evidence>
<feature type="transmembrane region" description="Helical" evidence="1">
    <location>
        <begin position="227"/>
        <end position="245"/>
    </location>
</feature>
<gene>
    <name evidence="3" type="ORF">HELGO_WM32224</name>
</gene>